<evidence type="ECO:0000256" key="4">
    <source>
        <dbReference type="SAM" id="MobiDB-lite"/>
    </source>
</evidence>
<reference evidence="5 6" key="1">
    <citation type="submission" date="2019-09" db="EMBL/GenBank/DDBJ databases">
        <title>Segnochrobactrum spirostomi gen. nov., sp. nov., isolated from the ciliate Spirostomum cf. yagiui and description of a novel family, Segnochrobactraceae fam. nov. within the order Rhizobiales of the class Alphaproteobacteria.</title>
        <authorList>
            <person name="Akter S."/>
            <person name="Shazib S.U.A."/>
            <person name="Shin M.K."/>
        </authorList>
    </citation>
    <scope>NUCLEOTIDE SEQUENCE [LARGE SCALE GENOMIC DNA]</scope>
    <source>
        <strain evidence="5 6">Sp-1</strain>
    </source>
</reference>
<dbReference type="Proteomes" id="UP000332515">
    <property type="component" value="Unassembled WGS sequence"/>
</dbReference>
<evidence type="ECO:0000256" key="1">
    <source>
        <dbReference type="ARBA" id="ARBA00022723"/>
    </source>
</evidence>
<dbReference type="GO" id="GO:0006355">
    <property type="term" value="P:regulation of DNA-templated transcription"/>
    <property type="evidence" value="ECO:0007669"/>
    <property type="project" value="InterPro"/>
</dbReference>
<dbReference type="PANTHER" id="PTHR36150">
    <property type="entry name" value="DNA GYRASE INHIBITOR YACG"/>
    <property type="match status" value="1"/>
</dbReference>
<sequence length="72" mass="7821">MSGGTETADETFRARPCPICGKLAVKAHRPFCSKRCADVDLNRWLSGRYVIPGSPLTDEDGDASSEGGYRED</sequence>
<feature type="binding site" evidence="3">
    <location>
        <position position="20"/>
    </location>
    <ligand>
        <name>Zn(2+)</name>
        <dbReference type="ChEBI" id="CHEBI:29105"/>
    </ligand>
</feature>
<evidence type="ECO:0000256" key="2">
    <source>
        <dbReference type="ARBA" id="ARBA00022833"/>
    </source>
</evidence>
<dbReference type="Pfam" id="PF03884">
    <property type="entry name" value="YacG"/>
    <property type="match status" value="1"/>
</dbReference>
<comment type="similarity">
    <text evidence="3">Belongs to the DNA gyrase inhibitor YacG family.</text>
</comment>
<feature type="binding site" evidence="3">
    <location>
        <position position="32"/>
    </location>
    <ligand>
        <name>Zn(2+)</name>
        <dbReference type="ChEBI" id="CHEBI:29105"/>
    </ligand>
</feature>
<dbReference type="InterPro" id="IPR005584">
    <property type="entry name" value="DNA_gyrase_inhibitor_YacG"/>
</dbReference>
<dbReference type="PANTHER" id="PTHR36150:SF1">
    <property type="entry name" value="DNA GYRASE INHIBITOR YACG"/>
    <property type="match status" value="1"/>
</dbReference>
<name>A0A6A7Y264_9HYPH</name>
<gene>
    <name evidence="3 5" type="primary">yacG</name>
    <name evidence="5" type="ORF">F0357_10920</name>
</gene>
<feature type="binding site" evidence="3">
    <location>
        <position position="17"/>
    </location>
    <ligand>
        <name>Zn(2+)</name>
        <dbReference type="ChEBI" id="CHEBI:29105"/>
    </ligand>
</feature>
<feature type="binding site" evidence="3">
    <location>
        <position position="36"/>
    </location>
    <ligand>
        <name>Zn(2+)</name>
        <dbReference type="ChEBI" id="CHEBI:29105"/>
    </ligand>
</feature>
<dbReference type="GO" id="GO:0008657">
    <property type="term" value="F:DNA topoisomerase type II (double strand cut, ATP-hydrolyzing) inhibitor activity"/>
    <property type="evidence" value="ECO:0007669"/>
    <property type="project" value="UniProtKB-UniRule"/>
</dbReference>
<dbReference type="HAMAP" id="MF_00649">
    <property type="entry name" value="DNA_gyrase_inhibitor_YacG"/>
    <property type="match status" value="1"/>
</dbReference>
<dbReference type="InterPro" id="IPR013088">
    <property type="entry name" value="Znf_NHR/GATA"/>
</dbReference>
<evidence type="ECO:0000313" key="6">
    <source>
        <dbReference type="Proteomes" id="UP000332515"/>
    </source>
</evidence>
<proteinExistence type="inferred from homology"/>
<keyword evidence="6" id="KW-1185">Reference proteome</keyword>
<dbReference type="Gene3D" id="3.30.50.10">
    <property type="entry name" value="Erythroid Transcription Factor GATA-1, subunit A"/>
    <property type="match status" value="1"/>
</dbReference>
<dbReference type="RefSeq" id="WP_153481069.1">
    <property type="nucleotide sequence ID" value="NZ_VWNA01000001.1"/>
</dbReference>
<keyword evidence="2 3" id="KW-0862">Zinc</keyword>
<accession>A0A6A7Y264</accession>
<comment type="subunit">
    <text evidence="3">Interacts with GyrB.</text>
</comment>
<organism evidence="5 6">
    <name type="scientific">Segnochrobactrum spirostomi</name>
    <dbReference type="NCBI Taxonomy" id="2608987"/>
    <lineage>
        <taxon>Bacteria</taxon>
        <taxon>Pseudomonadati</taxon>
        <taxon>Pseudomonadota</taxon>
        <taxon>Alphaproteobacteria</taxon>
        <taxon>Hyphomicrobiales</taxon>
        <taxon>Segnochrobactraceae</taxon>
        <taxon>Segnochrobactrum</taxon>
    </lineage>
</organism>
<evidence type="ECO:0000256" key="3">
    <source>
        <dbReference type="HAMAP-Rule" id="MF_00649"/>
    </source>
</evidence>
<dbReference type="AlphaFoldDB" id="A0A6A7Y264"/>
<evidence type="ECO:0000313" key="5">
    <source>
        <dbReference type="EMBL" id="MQT13144.1"/>
    </source>
</evidence>
<comment type="function">
    <text evidence="3">Inhibits all the catalytic activities of DNA gyrase by preventing its interaction with DNA. Acts by binding directly to the C-terminal domain of GyrB, which probably disrupts DNA binding by the gyrase.</text>
</comment>
<comment type="cofactor">
    <cofactor evidence="3">
        <name>Zn(2+)</name>
        <dbReference type="ChEBI" id="CHEBI:29105"/>
    </cofactor>
    <text evidence="3">Binds 1 zinc ion.</text>
</comment>
<dbReference type="EMBL" id="VWNA01000001">
    <property type="protein sequence ID" value="MQT13144.1"/>
    <property type="molecule type" value="Genomic_DNA"/>
</dbReference>
<feature type="region of interest" description="Disordered" evidence="4">
    <location>
        <begin position="52"/>
        <end position="72"/>
    </location>
</feature>
<comment type="caution">
    <text evidence="5">The sequence shown here is derived from an EMBL/GenBank/DDBJ whole genome shotgun (WGS) entry which is preliminary data.</text>
</comment>
<dbReference type="GO" id="GO:0008270">
    <property type="term" value="F:zinc ion binding"/>
    <property type="evidence" value="ECO:0007669"/>
    <property type="project" value="UniProtKB-UniRule"/>
</dbReference>
<dbReference type="SUPFAM" id="SSF57716">
    <property type="entry name" value="Glucocorticoid receptor-like (DNA-binding domain)"/>
    <property type="match status" value="1"/>
</dbReference>
<keyword evidence="1 3" id="KW-0479">Metal-binding</keyword>
<dbReference type="NCBIfam" id="NF002362">
    <property type="entry name" value="PRK01343.1"/>
    <property type="match status" value="1"/>
</dbReference>
<protein>
    <recommendedName>
        <fullName evidence="3">DNA gyrase inhibitor YacG</fullName>
    </recommendedName>
</protein>